<dbReference type="GeneID" id="37177602"/>
<accession>A0A8T8WQM4</accession>
<dbReference type="AlphaFoldDB" id="A0A8T8WQM4"/>
<proteinExistence type="predicted"/>
<dbReference type="OrthoDB" id="4466188at2759"/>
<gene>
    <name evidence="2" type="ORF">BO86DRAFT_403103</name>
</gene>
<reference evidence="2 3" key="1">
    <citation type="submission" date="2018-02" db="EMBL/GenBank/DDBJ databases">
        <title>The genomes of Aspergillus section Nigri reveals drivers in fungal speciation.</title>
        <authorList>
            <consortium name="DOE Joint Genome Institute"/>
            <person name="Vesth T.C."/>
            <person name="Nybo J."/>
            <person name="Theobald S."/>
            <person name="Brandl J."/>
            <person name="Frisvad J.C."/>
            <person name="Nielsen K.F."/>
            <person name="Lyhne E.K."/>
            <person name="Kogle M.E."/>
            <person name="Kuo A."/>
            <person name="Riley R."/>
            <person name="Clum A."/>
            <person name="Nolan M."/>
            <person name="Lipzen A."/>
            <person name="Salamov A."/>
            <person name="Henrissat B."/>
            <person name="Wiebenga A."/>
            <person name="De vries R.P."/>
            <person name="Grigoriev I.V."/>
            <person name="Mortensen U.H."/>
            <person name="Andersen M.R."/>
            <person name="Baker S.E."/>
        </authorList>
    </citation>
    <scope>NUCLEOTIDE SEQUENCE [LARGE SCALE GENOMIC DNA]</scope>
    <source>
        <strain evidence="2 3">CBS 114.51</strain>
    </source>
</reference>
<feature type="region of interest" description="Disordered" evidence="1">
    <location>
        <begin position="266"/>
        <end position="285"/>
    </location>
</feature>
<feature type="compositionally biased region" description="Basic and acidic residues" evidence="1">
    <location>
        <begin position="267"/>
        <end position="279"/>
    </location>
</feature>
<feature type="region of interest" description="Disordered" evidence="1">
    <location>
        <begin position="34"/>
        <end position="54"/>
    </location>
</feature>
<dbReference type="EMBL" id="KZ824831">
    <property type="protein sequence ID" value="RAH78146.1"/>
    <property type="molecule type" value="Genomic_DNA"/>
</dbReference>
<protein>
    <submittedName>
        <fullName evidence="2">Uncharacterized protein</fullName>
    </submittedName>
</protein>
<dbReference type="Proteomes" id="UP000249497">
    <property type="component" value="Unassembled WGS sequence"/>
</dbReference>
<dbReference type="RefSeq" id="XP_025524040.1">
    <property type="nucleotide sequence ID" value="XM_025673910.1"/>
</dbReference>
<keyword evidence="3" id="KW-1185">Reference proteome</keyword>
<evidence type="ECO:0000256" key="1">
    <source>
        <dbReference type="SAM" id="MobiDB-lite"/>
    </source>
</evidence>
<name>A0A8T8WQM4_ASPJA</name>
<evidence type="ECO:0000313" key="3">
    <source>
        <dbReference type="Proteomes" id="UP000249497"/>
    </source>
</evidence>
<feature type="compositionally biased region" description="Polar residues" evidence="1">
    <location>
        <begin position="44"/>
        <end position="54"/>
    </location>
</feature>
<organism evidence="2 3">
    <name type="scientific">Aspergillus japonicus CBS 114.51</name>
    <dbReference type="NCBI Taxonomy" id="1448312"/>
    <lineage>
        <taxon>Eukaryota</taxon>
        <taxon>Fungi</taxon>
        <taxon>Dikarya</taxon>
        <taxon>Ascomycota</taxon>
        <taxon>Pezizomycotina</taxon>
        <taxon>Eurotiomycetes</taxon>
        <taxon>Eurotiomycetidae</taxon>
        <taxon>Eurotiales</taxon>
        <taxon>Aspergillaceae</taxon>
        <taxon>Aspergillus</taxon>
        <taxon>Aspergillus subgen. Circumdati</taxon>
    </lineage>
</organism>
<evidence type="ECO:0000313" key="2">
    <source>
        <dbReference type="EMBL" id="RAH78146.1"/>
    </source>
</evidence>
<sequence>MPMKQIQSHFRGLMSKSNCRAPWRVLQGLWKSFQKSSDPPPTSQPDIKQVNNRVSPDSQAINYNGISALVEGGYMHVPPQRLVVVNPDPESEPADSIRSLRPFLSSTMRSSSYAHSLASTRSTRPESRLSSVDTRATSILSESQESTLSFDLNNEEVDLFYHIIFNGLRVQISRNRVPQALSYLCSFDLSSRFIVRVVVLANAATGPPPPHELLRNGPILTPPPSVDKQQLHDHHHPAPGLDLDLDLGVGVGLSPSPTIASSSVLLAERKGPSDRDRNRCSPVHAQPPRLTITIPIAFPPTRPSRLRYR</sequence>